<dbReference type="PANTHER" id="PTHR43767">
    <property type="entry name" value="LONG-CHAIN-FATTY-ACID--COA LIGASE"/>
    <property type="match status" value="1"/>
</dbReference>
<proteinExistence type="predicted"/>
<evidence type="ECO:0000259" key="2">
    <source>
        <dbReference type="Pfam" id="PF13193"/>
    </source>
</evidence>
<dbReference type="InterPro" id="IPR000873">
    <property type="entry name" value="AMP-dep_synth/lig_dom"/>
</dbReference>
<dbReference type="RefSeq" id="WP_338504335.1">
    <property type="nucleotide sequence ID" value="NZ_CP145607.1"/>
</dbReference>
<dbReference type="InterPro" id="IPR045851">
    <property type="entry name" value="AMP-bd_C_sf"/>
</dbReference>
<reference evidence="3 4" key="1">
    <citation type="submission" date="2024-02" db="EMBL/GenBank/DDBJ databases">
        <title>Full genome sequence of Sphingomonas kaistensis.</title>
        <authorList>
            <person name="Poletto B.L."/>
            <person name="Silva G."/>
            <person name="Galante D."/>
            <person name="Campos K.R."/>
            <person name="Santos M.B.N."/>
            <person name="Sacchi C.T."/>
        </authorList>
    </citation>
    <scope>NUCLEOTIDE SEQUENCE [LARGE SCALE GENOMIC DNA]</scope>
    <source>
        <strain evidence="3 4">MA4R</strain>
    </source>
</reference>
<name>A0ABZ2G1R7_9SPHN</name>
<dbReference type="PANTHER" id="PTHR43767:SF12">
    <property type="entry name" value="AMP-DEPENDENT SYNTHETASE AND LIGASE"/>
    <property type="match status" value="1"/>
</dbReference>
<dbReference type="InterPro" id="IPR050237">
    <property type="entry name" value="ATP-dep_AMP-bd_enzyme"/>
</dbReference>
<keyword evidence="4" id="KW-1185">Reference proteome</keyword>
<dbReference type="Gene3D" id="3.30.300.30">
    <property type="match status" value="1"/>
</dbReference>
<dbReference type="Proteomes" id="UP001382935">
    <property type="component" value="Chromosome"/>
</dbReference>
<accession>A0ABZ2G1R7</accession>
<evidence type="ECO:0000313" key="3">
    <source>
        <dbReference type="EMBL" id="WWM71053.1"/>
    </source>
</evidence>
<dbReference type="EMBL" id="CP145607">
    <property type="protein sequence ID" value="WWM71053.1"/>
    <property type="molecule type" value="Genomic_DNA"/>
</dbReference>
<dbReference type="InterPro" id="IPR025110">
    <property type="entry name" value="AMP-bd_C"/>
</dbReference>
<dbReference type="InterPro" id="IPR020845">
    <property type="entry name" value="AMP-binding_CS"/>
</dbReference>
<dbReference type="Pfam" id="PF13193">
    <property type="entry name" value="AMP-binding_C"/>
    <property type="match status" value="1"/>
</dbReference>
<protein>
    <submittedName>
        <fullName evidence="3">AMP-binding protein</fullName>
    </submittedName>
</protein>
<dbReference type="PROSITE" id="PS00455">
    <property type="entry name" value="AMP_BINDING"/>
    <property type="match status" value="1"/>
</dbReference>
<feature type="domain" description="AMP-dependent synthetase/ligase" evidence="1">
    <location>
        <begin position="2"/>
        <end position="386"/>
    </location>
</feature>
<evidence type="ECO:0000313" key="4">
    <source>
        <dbReference type="Proteomes" id="UP001382935"/>
    </source>
</evidence>
<dbReference type="InterPro" id="IPR042099">
    <property type="entry name" value="ANL_N_sf"/>
</dbReference>
<dbReference type="Gene3D" id="3.40.50.12780">
    <property type="entry name" value="N-terminal domain of ligase-like"/>
    <property type="match status" value="1"/>
</dbReference>
<feature type="domain" description="AMP-binding enzyme C-terminal" evidence="2">
    <location>
        <begin position="436"/>
        <end position="511"/>
    </location>
</feature>
<evidence type="ECO:0000259" key="1">
    <source>
        <dbReference type="Pfam" id="PF00501"/>
    </source>
</evidence>
<dbReference type="SUPFAM" id="SSF56801">
    <property type="entry name" value="Acetyl-CoA synthetase-like"/>
    <property type="match status" value="1"/>
</dbReference>
<organism evidence="3 4">
    <name type="scientific">Sphingomonas kaistensis</name>
    <dbReference type="NCBI Taxonomy" id="298708"/>
    <lineage>
        <taxon>Bacteria</taxon>
        <taxon>Pseudomonadati</taxon>
        <taxon>Pseudomonadota</taxon>
        <taxon>Alphaproteobacteria</taxon>
        <taxon>Sphingomonadales</taxon>
        <taxon>Sphingomonadaceae</taxon>
        <taxon>Sphingomonas</taxon>
    </lineage>
</organism>
<gene>
    <name evidence="3" type="ORF">V6R86_10290</name>
</gene>
<sequence length="530" mass="56972">MRSASRHGDRIALDFMGRRWSYAALLGDAVKAAQGFLDIGVTPGTRIGLFLPNTPHYPIAYYGALLAGATVVNFSPLYSPDEVAFQARDSGTEIMVCLDLAKLWAPMQRLLDDGLLKHLVVGNLPEVLPTAKALGFRLLKRKERQRLPNDQRVTAWRNLLKPGTQNELPAIDPTAIALLQYTGGTTGVPKGAALTHANLTANAQQLLAIDPSGGMREARALGALPLFHIFANSAVLNSTIASGGAIYLIARFDPAEALAAVRRGRLTDLFGVPAMYQAMIDHPDVARTPFDSVRQCFSGGAAMTSVLKDRFENVTGARVLEGYGLTETSGVAAVNPFVGETHAGTVGIPLPGTEIRAVADQPNVQCVPGQVGEFRIRGPQVMAGYWNAERGAPDPLPGGWLATGDLGVEEPDGFRRLVDRSKDMINVGGFKVFPSQVEAALLKEEAVKEALVIAVPDDRVGERPKAFVVLHEDAEATSEALMNGLCQRVGKHERPVAIEILDDLPRTMIGKPDRKALTRMEDERRAAATS</sequence>
<dbReference type="Pfam" id="PF00501">
    <property type="entry name" value="AMP-binding"/>
    <property type="match status" value="1"/>
</dbReference>